<dbReference type="FunFam" id="3.30.70.270:FF:000020">
    <property type="entry name" value="Transposon Tf2-6 polyprotein-like Protein"/>
    <property type="match status" value="1"/>
</dbReference>
<dbReference type="Pfam" id="PF17921">
    <property type="entry name" value="Integrase_H2C2"/>
    <property type="match status" value="1"/>
</dbReference>
<keyword evidence="5" id="KW-0255">Endonuclease</keyword>
<dbReference type="CDD" id="cd09274">
    <property type="entry name" value="RNase_HI_RT_Ty3"/>
    <property type="match status" value="1"/>
</dbReference>
<evidence type="ECO:0000256" key="8">
    <source>
        <dbReference type="SAM" id="MobiDB-lite"/>
    </source>
</evidence>
<evidence type="ECO:0000313" key="10">
    <source>
        <dbReference type="EMBL" id="KAF4712933.1"/>
    </source>
</evidence>
<dbReference type="GO" id="GO:0016787">
    <property type="term" value="F:hydrolase activity"/>
    <property type="evidence" value="ECO:0007669"/>
    <property type="project" value="UniProtKB-KW"/>
</dbReference>
<dbReference type="Gene3D" id="3.30.70.270">
    <property type="match status" value="2"/>
</dbReference>
<organism evidence="10 11">
    <name type="scientific">Perkinsus olseni</name>
    <name type="common">Perkinsus atlanticus</name>
    <dbReference type="NCBI Taxonomy" id="32597"/>
    <lineage>
        <taxon>Eukaryota</taxon>
        <taxon>Sar</taxon>
        <taxon>Alveolata</taxon>
        <taxon>Perkinsozoa</taxon>
        <taxon>Perkinsea</taxon>
        <taxon>Perkinsida</taxon>
        <taxon>Perkinsidae</taxon>
        <taxon>Perkinsus</taxon>
    </lineage>
</organism>
<dbReference type="FunFam" id="3.30.420.10:FF:000032">
    <property type="entry name" value="Retrovirus-related Pol polyprotein from transposon 297-like Protein"/>
    <property type="match status" value="1"/>
</dbReference>
<feature type="compositionally biased region" description="Low complexity" evidence="8">
    <location>
        <begin position="1319"/>
        <end position="1331"/>
    </location>
</feature>
<keyword evidence="2" id="KW-0808">Transferase</keyword>
<keyword evidence="3" id="KW-0548">Nucleotidyltransferase</keyword>
<evidence type="ECO:0000256" key="6">
    <source>
        <dbReference type="ARBA" id="ARBA00022801"/>
    </source>
</evidence>
<evidence type="ECO:0000256" key="4">
    <source>
        <dbReference type="ARBA" id="ARBA00022722"/>
    </source>
</evidence>
<evidence type="ECO:0000313" key="11">
    <source>
        <dbReference type="Proteomes" id="UP000574390"/>
    </source>
</evidence>
<proteinExistence type="predicted"/>
<dbReference type="CDD" id="cd00303">
    <property type="entry name" value="retropepsin_like"/>
    <property type="match status" value="1"/>
</dbReference>
<dbReference type="InterPro" id="IPR050951">
    <property type="entry name" value="Retrovirus_Pol_polyprotein"/>
</dbReference>
<keyword evidence="4" id="KW-0540">Nuclease</keyword>
<dbReference type="InterPro" id="IPR012337">
    <property type="entry name" value="RNaseH-like_sf"/>
</dbReference>
<name>A0A7J6QX75_PEROL</name>
<dbReference type="GO" id="GO:0003676">
    <property type="term" value="F:nucleic acid binding"/>
    <property type="evidence" value="ECO:0007669"/>
    <property type="project" value="InterPro"/>
</dbReference>
<dbReference type="GO" id="GO:0003964">
    <property type="term" value="F:RNA-directed DNA polymerase activity"/>
    <property type="evidence" value="ECO:0007669"/>
    <property type="project" value="UniProtKB-KW"/>
</dbReference>
<dbReference type="SUPFAM" id="SSF56672">
    <property type="entry name" value="DNA/RNA polymerases"/>
    <property type="match status" value="1"/>
</dbReference>
<evidence type="ECO:0000256" key="1">
    <source>
        <dbReference type="ARBA" id="ARBA00012493"/>
    </source>
</evidence>
<feature type="domain" description="Integrase catalytic" evidence="9">
    <location>
        <begin position="930"/>
        <end position="1086"/>
    </location>
</feature>
<dbReference type="GO" id="GO:0004519">
    <property type="term" value="F:endonuclease activity"/>
    <property type="evidence" value="ECO:0007669"/>
    <property type="project" value="UniProtKB-KW"/>
</dbReference>
<dbReference type="GO" id="GO:0015074">
    <property type="term" value="P:DNA integration"/>
    <property type="evidence" value="ECO:0007669"/>
    <property type="project" value="InterPro"/>
</dbReference>
<dbReference type="Proteomes" id="UP000574390">
    <property type="component" value="Unassembled WGS sequence"/>
</dbReference>
<dbReference type="SUPFAM" id="SSF53098">
    <property type="entry name" value="Ribonuclease H-like"/>
    <property type="match status" value="1"/>
</dbReference>
<dbReference type="Pfam" id="PF17917">
    <property type="entry name" value="RT_RNaseH"/>
    <property type="match status" value="1"/>
</dbReference>
<dbReference type="InterPro" id="IPR036397">
    <property type="entry name" value="RNaseH_sf"/>
</dbReference>
<sequence length="1394" mass="156154">MTEAQCGILAKAFVDSGSCYSLVDRRCLPGDARIDPTNVTGLVTIDETPLPVLGVSQLTVCLWDSPSVDCDRHNHCESFKMVFLVVERLAHEIILGHDFLTHFGMEPGYSEGLPLRLFGFPSTREAPRIHPLLKKTTMLGATLHDSTRLTAVGPNDGVRPFRGKDTLLSTSTANHQEAQGSPQDTYVQHRHDKDWECSVPIIQTTDFDATHGKLVFAAVKDTSKVSPLEATPLCFRSESSDDKQVASTPEEWPGPGVEPDSLLDDDLAQALQFAIPDFTDVGKTLPEVPKDSPAYQNLTKLCVEFGDLFKNRPGLCESMEHSIPLTDSAPIVQRVRPLPHKWRAEVQEQLKEMEELGVIKRSTSAYKFPCVFAAKKNGKVRICIDYRALNKVSKVDAYPVPRPDDVQEHLAGATIFSTLDLRSGYWQLKVRPSDRHKTAFCPGPGFPLYEWNRMPFGLSSAPASFQRLMDYVVGEFDFVRVYLDDILVFSRTPEEHVEHLRLVFKALLDAGLTLSGEKCSLGLRKVVYLGHVYGADGMSPDPTKVDSIVRWPVPRTSTELRSFLGLAGYYRHFIPHYSDRARCLQELLKGSAKDEVFTNDSWYDIHDQAFVDLKQALVGLPSLDYPDFSRPFQIASDASDYAMGGVLQQDGRPLAFYSQTFSGSQLNWAVYEKEAYALMKCLERFRHLHYGYDLEVTCYTDHRPLQWLEKATSQKLQRWLLALQQYKFTVVYVPASKNAVADALSRVRLDPSMTGDKSVTQAQLSASGLIERGHLHVPGVHAVVLTPAFSFADLLEAQKNDDILSQVASRVQDDAPLSRTELKGPDFISYKRVWKTLDVCDGLLVREVRPSAYSGPIWVPVVPTSLRCPMIRRFHDDVGHVGAPRLLDKVQTLAYWPCMAEDIEKYVSSCDGCLNSKKSKPPPAPLMPVPIGRPWETVAVDLLTVPKNADGISTLLVLQDYFTKWAHVVPLKEHTWADVARPLYHLFLLFGPPLRLHSDQGPPFESWMFKFVLGLLGVKKSRSSVYHPIGNGLVERFNQTFLKMLRVHVETTHDWYQHLGSLVWFYNTSIHSSTKASPFYLMYGREPPDLWFPSLGQVQNMLFDPEAFARYISHTRATIQDKVNECVTQAAMSYKASYNAKSRERQFRPGMRVRMETLGLARANKLSPRWEGEWYVLKALPNLENKTLEVIHPATNRVKVISVDHLLIDPIQPEEVPAVVLDLLRQETTSSSSESSVARDLPYQHGPEVPIVAEYVDSRATPLLAQGTGPQDPEVQSAVLQASGSGHLRPLRLMVHVLMVQRKLRVLLPTTMTTVTLALPHSTSSSSSAPSPVVGEDRDLGGEESDGVRSNAEGVESNEESSSAEEAAEVPPHDWSLARDRPRREVRPPKRLNL</sequence>
<dbReference type="PANTHER" id="PTHR37984:SF5">
    <property type="entry name" value="PROTEIN NYNRIN-LIKE"/>
    <property type="match status" value="1"/>
</dbReference>
<dbReference type="InterPro" id="IPR041588">
    <property type="entry name" value="Integrase_H2C2"/>
</dbReference>
<protein>
    <recommendedName>
        <fullName evidence="1">RNA-directed DNA polymerase</fullName>
        <ecNumber evidence="1">2.7.7.49</ecNumber>
    </recommendedName>
</protein>
<dbReference type="InterPro" id="IPR043128">
    <property type="entry name" value="Rev_trsase/Diguanyl_cyclase"/>
</dbReference>
<dbReference type="PROSITE" id="PS50994">
    <property type="entry name" value="INTEGRASE"/>
    <property type="match status" value="1"/>
</dbReference>
<feature type="region of interest" description="Disordered" evidence="8">
    <location>
        <begin position="1319"/>
        <end position="1394"/>
    </location>
</feature>
<keyword evidence="7" id="KW-0695">RNA-directed DNA polymerase</keyword>
<feature type="region of interest" description="Disordered" evidence="8">
    <location>
        <begin position="236"/>
        <end position="259"/>
    </location>
</feature>
<dbReference type="CDD" id="cd01647">
    <property type="entry name" value="RT_LTR"/>
    <property type="match status" value="1"/>
</dbReference>
<dbReference type="InterPro" id="IPR021109">
    <property type="entry name" value="Peptidase_aspartic_dom_sf"/>
</dbReference>
<evidence type="ECO:0000256" key="3">
    <source>
        <dbReference type="ARBA" id="ARBA00022695"/>
    </source>
</evidence>
<dbReference type="EC" id="2.7.7.49" evidence="1"/>
<accession>A0A7J6QX75</accession>
<gene>
    <name evidence="10" type="ORF">FOZ62_005316</name>
</gene>
<feature type="compositionally biased region" description="Acidic residues" evidence="8">
    <location>
        <begin position="1356"/>
        <end position="1368"/>
    </location>
</feature>
<dbReference type="SUPFAM" id="SSF50630">
    <property type="entry name" value="Acid proteases"/>
    <property type="match status" value="1"/>
</dbReference>
<dbReference type="InterPro" id="IPR041373">
    <property type="entry name" value="RT_RNaseH"/>
</dbReference>
<comment type="caution">
    <text evidence="10">The sequence shown here is derived from an EMBL/GenBank/DDBJ whole genome shotgun (WGS) entry which is preliminary data.</text>
</comment>
<dbReference type="Pfam" id="PF00078">
    <property type="entry name" value="RVT_1"/>
    <property type="match status" value="1"/>
</dbReference>
<dbReference type="FunFam" id="1.10.340.70:FF:000001">
    <property type="entry name" value="Retrovirus-related Pol polyprotein from transposon gypsy-like Protein"/>
    <property type="match status" value="1"/>
</dbReference>
<evidence type="ECO:0000256" key="2">
    <source>
        <dbReference type="ARBA" id="ARBA00022679"/>
    </source>
</evidence>
<reference evidence="10 11" key="1">
    <citation type="submission" date="2020-04" db="EMBL/GenBank/DDBJ databases">
        <title>Perkinsus olseni comparative genomics.</title>
        <authorList>
            <person name="Bogema D.R."/>
        </authorList>
    </citation>
    <scope>NUCLEOTIDE SEQUENCE [LARGE SCALE GENOMIC DNA]</scope>
    <source>
        <strain evidence="10">ATCC PRA-205</strain>
    </source>
</reference>
<dbReference type="InterPro" id="IPR043502">
    <property type="entry name" value="DNA/RNA_pol_sf"/>
</dbReference>
<dbReference type="Gene3D" id="1.10.340.70">
    <property type="match status" value="1"/>
</dbReference>
<dbReference type="InterPro" id="IPR001584">
    <property type="entry name" value="Integrase_cat-core"/>
</dbReference>
<dbReference type="PANTHER" id="PTHR37984">
    <property type="entry name" value="PROTEIN CBG26694"/>
    <property type="match status" value="1"/>
</dbReference>
<keyword evidence="6" id="KW-0378">Hydrolase</keyword>
<dbReference type="InterPro" id="IPR000477">
    <property type="entry name" value="RT_dom"/>
</dbReference>
<evidence type="ECO:0000256" key="7">
    <source>
        <dbReference type="ARBA" id="ARBA00022918"/>
    </source>
</evidence>
<feature type="compositionally biased region" description="Basic and acidic residues" evidence="8">
    <location>
        <begin position="1376"/>
        <end position="1388"/>
    </location>
</feature>
<evidence type="ECO:0000259" key="9">
    <source>
        <dbReference type="PROSITE" id="PS50994"/>
    </source>
</evidence>
<dbReference type="EMBL" id="JABANM010026465">
    <property type="protein sequence ID" value="KAF4712933.1"/>
    <property type="molecule type" value="Genomic_DNA"/>
</dbReference>
<evidence type="ECO:0000256" key="5">
    <source>
        <dbReference type="ARBA" id="ARBA00022759"/>
    </source>
</evidence>
<dbReference type="Gene3D" id="3.10.10.10">
    <property type="entry name" value="HIV Type 1 Reverse Transcriptase, subunit A, domain 1"/>
    <property type="match status" value="1"/>
</dbReference>
<dbReference type="Gene3D" id="3.30.420.10">
    <property type="entry name" value="Ribonuclease H-like superfamily/Ribonuclease H"/>
    <property type="match status" value="1"/>
</dbReference>